<organism evidence="2 3">
    <name type="scientific">Kangiella profundi</name>
    <dbReference type="NCBI Taxonomy" id="1561924"/>
    <lineage>
        <taxon>Bacteria</taxon>
        <taxon>Pseudomonadati</taxon>
        <taxon>Pseudomonadota</taxon>
        <taxon>Gammaproteobacteria</taxon>
        <taxon>Kangiellales</taxon>
        <taxon>Kangiellaceae</taxon>
        <taxon>Kangiella</taxon>
    </lineage>
</organism>
<dbReference type="KEGG" id="kpd:CW740_06170"/>
<dbReference type="EMBL" id="CP025120">
    <property type="protein sequence ID" value="AUD78855.1"/>
    <property type="molecule type" value="Genomic_DNA"/>
</dbReference>
<gene>
    <name evidence="2" type="ORF">CW740_06170</name>
</gene>
<dbReference type="Proteomes" id="UP000232693">
    <property type="component" value="Chromosome"/>
</dbReference>
<accession>A0A2K9A4T3</accession>
<protein>
    <submittedName>
        <fullName evidence="2">Uncharacterized protein</fullName>
    </submittedName>
</protein>
<proteinExistence type="predicted"/>
<sequence>MSNLLLPGVALAVLVVLFLPRVRNASLWRATVTPLATIIGSGFLISGPLLSHVVAAWAPVAMLGILLVAFAIPVG</sequence>
<keyword evidence="1" id="KW-0812">Transmembrane</keyword>
<dbReference type="AlphaFoldDB" id="A0A2K9A4T3"/>
<name>A0A2K9A4T3_9GAMM</name>
<evidence type="ECO:0000313" key="3">
    <source>
        <dbReference type="Proteomes" id="UP000232693"/>
    </source>
</evidence>
<reference evidence="2 3" key="1">
    <citation type="submission" date="2017-12" db="EMBL/GenBank/DDBJ databases">
        <title>Kangiella profundi FT102 completed genome.</title>
        <authorList>
            <person name="Xu J."/>
            <person name="Wang J."/>
            <person name="Lu Y."/>
        </authorList>
    </citation>
    <scope>NUCLEOTIDE SEQUENCE [LARGE SCALE GENOMIC DNA]</scope>
    <source>
        <strain evidence="2 3">FT102</strain>
    </source>
</reference>
<evidence type="ECO:0000313" key="2">
    <source>
        <dbReference type="EMBL" id="AUD78855.1"/>
    </source>
</evidence>
<keyword evidence="1" id="KW-1133">Transmembrane helix</keyword>
<feature type="transmembrane region" description="Helical" evidence="1">
    <location>
        <begin position="49"/>
        <end position="72"/>
    </location>
</feature>
<keyword evidence="3" id="KW-1185">Reference proteome</keyword>
<evidence type="ECO:0000256" key="1">
    <source>
        <dbReference type="SAM" id="Phobius"/>
    </source>
</evidence>
<keyword evidence="1" id="KW-0472">Membrane</keyword>